<dbReference type="Proteomes" id="UP000076871">
    <property type="component" value="Unassembled WGS sequence"/>
</dbReference>
<reference evidence="1 2" key="1">
    <citation type="journal article" date="2016" name="Mol. Biol. Evol.">
        <title>Comparative Genomics of Early-Diverging Mushroom-Forming Fungi Provides Insights into the Origins of Lignocellulose Decay Capabilities.</title>
        <authorList>
            <person name="Nagy L.G."/>
            <person name="Riley R."/>
            <person name="Tritt A."/>
            <person name="Adam C."/>
            <person name="Daum C."/>
            <person name="Floudas D."/>
            <person name="Sun H."/>
            <person name="Yadav J.S."/>
            <person name="Pangilinan J."/>
            <person name="Larsson K.H."/>
            <person name="Matsuura K."/>
            <person name="Barry K."/>
            <person name="Labutti K."/>
            <person name="Kuo R."/>
            <person name="Ohm R.A."/>
            <person name="Bhattacharya S.S."/>
            <person name="Shirouzu T."/>
            <person name="Yoshinaga Y."/>
            <person name="Martin F.M."/>
            <person name="Grigoriev I.V."/>
            <person name="Hibbett D.S."/>
        </authorList>
    </citation>
    <scope>NUCLEOTIDE SEQUENCE [LARGE SCALE GENOMIC DNA]</scope>
    <source>
        <strain evidence="1 2">93-53</strain>
    </source>
</reference>
<dbReference type="OrthoDB" id="2930561at2759"/>
<dbReference type="RefSeq" id="XP_040759500.1">
    <property type="nucleotide sequence ID" value="XM_040903408.1"/>
</dbReference>
<dbReference type="InParanoid" id="A0A165BW63"/>
<dbReference type="EMBL" id="KV427660">
    <property type="protein sequence ID" value="KZT01760.1"/>
    <property type="molecule type" value="Genomic_DNA"/>
</dbReference>
<accession>A0A165BW63</accession>
<sequence>AEEVQKYTLRGAPKTAKFCKTKWADLRETYHVIAALLEQSRFIWSADHGVQIDECSETVWQEYVKKHLKAAPFRNKGWPHFEAMQAIM</sequence>
<dbReference type="AlphaFoldDB" id="A0A165BW63"/>
<dbReference type="GeneID" id="63820439"/>
<proteinExistence type="predicted"/>
<dbReference type="STRING" id="1314785.A0A165BW63"/>
<name>A0A165BW63_9APHY</name>
<gene>
    <name evidence="1" type="ORF">LAESUDRAFT_631897</name>
</gene>
<evidence type="ECO:0000313" key="2">
    <source>
        <dbReference type="Proteomes" id="UP000076871"/>
    </source>
</evidence>
<evidence type="ECO:0000313" key="1">
    <source>
        <dbReference type="EMBL" id="KZT01760.1"/>
    </source>
</evidence>
<keyword evidence="2" id="KW-1185">Reference proteome</keyword>
<protein>
    <submittedName>
        <fullName evidence="1">Uncharacterized protein</fullName>
    </submittedName>
</protein>
<organism evidence="1 2">
    <name type="scientific">Laetiporus sulphureus 93-53</name>
    <dbReference type="NCBI Taxonomy" id="1314785"/>
    <lineage>
        <taxon>Eukaryota</taxon>
        <taxon>Fungi</taxon>
        <taxon>Dikarya</taxon>
        <taxon>Basidiomycota</taxon>
        <taxon>Agaricomycotina</taxon>
        <taxon>Agaricomycetes</taxon>
        <taxon>Polyporales</taxon>
        <taxon>Laetiporus</taxon>
    </lineage>
</organism>
<feature type="non-terminal residue" evidence="1">
    <location>
        <position position="88"/>
    </location>
</feature>
<feature type="non-terminal residue" evidence="1">
    <location>
        <position position="1"/>
    </location>
</feature>